<dbReference type="GO" id="GO:0140662">
    <property type="term" value="F:ATP-dependent protein folding chaperone"/>
    <property type="evidence" value="ECO:0007669"/>
    <property type="project" value="InterPro"/>
</dbReference>
<dbReference type="InterPro" id="IPR043129">
    <property type="entry name" value="ATPase_NBD"/>
</dbReference>
<dbReference type="GO" id="GO:0005524">
    <property type="term" value="F:ATP binding"/>
    <property type="evidence" value="ECO:0007669"/>
    <property type="project" value="UniProtKB-KW"/>
</dbReference>
<gene>
    <name evidence="4" type="ORF">CHS0354_021876</name>
</gene>
<comment type="caution">
    <text evidence="4">The sequence shown here is derived from an EMBL/GenBank/DDBJ whole genome shotgun (WGS) entry which is preliminary data.</text>
</comment>
<evidence type="ECO:0000313" key="5">
    <source>
        <dbReference type="Proteomes" id="UP001195483"/>
    </source>
</evidence>
<dbReference type="PANTHER" id="PTHR14187:SF5">
    <property type="entry name" value="HEAT SHOCK 70 KDA PROTEIN 12A"/>
    <property type="match status" value="1"/>
</dbReference>
<dbReference type="Proteomes" id="UP001195483">
    <property type="component" value="Unassembled WGS sequence"/>
</dbReference>
<dbReference type="SUPFAM" id="SSF53067">
    <property type="entry name" value="Actin-like ATPase domain"/>
    <property type="match status" value="2"/>
</dbReference>
<dbReference type="AlphaFoldDB" id="A0AAE0TJY1"/>
<sequence length="875" mass="98300">MQQPDEEISDTSRRPLVIAIDFGTTYSGYAYQFIEDYKTHPIKISTPQPFNGGKRNLASMKTPTCILINDKSEVDSFGYEAEDRYEEICIDEKQDKFYFFKQFKMKLQDLEGLQPSFPLLDETGNKSMPANVVFSLAIKSLKNHALDTVRKERTSIKEDDVLWVLTVPAIWDEKAVAFMKSSAVLAGIEKTNLMIAFEPEAAAFACKYISLTTMSGETNSKSFSDIDPGSYYMVVDLGGGTADVVIHKKLGGNKVKEVLRPSGGPWGGTAVDSKFIQFIIKIAGAPVFKKFQEKSHIDYIDFLREFEAKKRNFHQDAKTKVYLRISGDLSCICKEETGKDFKEAIQETKYASKVKFIGDKAVFDPEIFDEFFSGVSDEIINHIKNLIATPEGSKVSIILLVGGFTQSPYIQNAIKKKFEQKEKHVLIPNEPEISVLKGAIIFARQSVLMAPRIREGIVMASLGIGMDISSLCVQFKHKYLEDPSACMLVRAPGEILTKMGSKPCLLIGTSNEVYGTGLKAQKKFEELCSEGLDQTWHFFQNIYPQQSRQVTIEDHRGISMKVVDVLSMYIKHEWQYLWTSITGTSNDGFIRRNEVSTVIAVPIAYLEDAEDIIISAAKMAGISEEMVCLVSEQEAIYKYVSISRKYSYGDRFSVSPGSKICIANLRGSSEDLTFHKIQGQSLSIPYKKVSGPWGSKYIVDGFLDILAEIVGTNVVDRFKKQTSAEYEEFVQSMTQCVTSYSSRDHAKRQLRLKMSHGLIEFCQMEHSLSLNEILQKSPYSSQIRVTTDKIQFRGSILDRYFQESARMITEHVKENLVQGCGGLKPLMILTGEFADFEEIKNTLLSNLSSLGVQTTLISSYEAPILKGANIFGWVR</sequence>
<reference evidence="4" key="3">
    <citation type="submission" date="2023-05" db="EMBL/GenBank/DDBJ databases">
        <authorList>
            <person name="Smith C.H."/>
        </authorList>
    </citation>
    <scope>NUCLEOTIDE SEQUENCE</scope>
    <source>
        <strain evidence="4">CHS0354</strain>
        <tissue evidence="4">Mantle</tissue>
    </source>
</reference>
<evidence type="ECO:0000256" key="1">
    <source>
        <dbReference type="ARBA" id="ARBA00007381"/>
    </source>
</evidence>
<keyword evidence="3" id="KW-0067">ATP-binding</keyword>
<dbReference type="Pfam" id="PF00012">
    <property type="entry name" value="HSP70"/>
    <property type="match status" value="1"/>
</dbReference>
<name>A0AAE0TJY1_9BIVA</name>
<keyword evidence="5" id="KW-1185">Reference proteome</keyword>
<evidence type="ECO:0000256" key="2">
    <source>
        <dbReference type="ARBA" id="ARBA00022741"/>
    </source>
</evidence>
<keyword evidence="2" id="KW-0547">Nucleotide-binding</keyword>
<reference evidence="4" key="2">
    <citation type="journal article" date="2021" name="Genome Biol. Evol.">
        <title>Developing a high-quality reference genome for a parasitic bivalve with doubly uniparental inheritance (Bivalvia: Unionida).</title>
        <authorList>
            <person name="Smith C.H."/>
        </authorList>
    </citation>
    <scope>NUCLEOTIDE SEQUENCE</scope>
    <source>
        <strain evidence="4">CHS0354</strain>
        <tissue evidence="4">Mantle</tissue>
    </source>
</reference>
<dbReference type="PANTHER" id="PTHR14187">
    <property type="entry name" value="ALPHA KINASE/ELONGATION FACTOR 2 KINASE"/>
    <property type="match status" value="1"/>
</dbReference>
<dbReference type="CDD" id="cd10229">
    <property type="entry name" value="ASKHA_NBD_HSP70_HSPA12"/>
    <property type="match status" value="1"/>
</dbReference>
<comment type="similarity">
    <text evidence="1">Belongs to the heat shock protein 70 family.</text>
</comment>
<dbReference type="EMBL" id="JAEAOA010001331">
    <property type="protein sequence ID" value="KAK3611636.1"/>
    <property type="molecule type" value="Genomic_DNA"/>
</dbReference>
<accession>A0AAE0TJY1</accession>
<reference evidence="4" key="1">
    <citation type="journal article" date="2021" name="Genome Biol. Evol.">
        <title>A High-Quality Reference Genome for a Parasitic Bivalve with Doubly Uniparental Inheritance (Bivalvia: Unionida).</title>
        <authorList>
            <person name="Smith C.H."/>
        </authorList>
    </citation>
    <scope>NUCLEOTIDE SEQUENCE</scope>
    <source>
        <strain evidence="4">CHS0354</strain>
    </source>
</reference>
<evidence type="ECO:0000313" key="4">
    <source>
        <dbReference type="EMBL" id="KAK3611636.1"/>
    </source>
</evidence>
<evidence type="ECO:0000256" key="3">
    <source>
        <dbReference type="ARBA" id="ARBA00022840"/>
    </source>
</evidence>
<dbReference type="Gene3D" id="3.30.420.40">
    <property type="match status" value="2"/>
</dbReference>
<proteinExistence type="inferred from homology"/>
<protein>
    <submittedName>
        <fullName evidence="4">Uncharacterized protein</fullName>
    </submittedName>
</protein>
<organism evidence="4 5">
    <name type="scientific">Potamilus streckersoni</name>
    <dbReference type="NCBI Taxonomy" id="2493646"/>
    <lineage>
        <taxon>Eukaryota</taxon>
        <taxon>Metazoa</taxon>
        <taxon>Spiralia</taxon>
        <taxon>Lophotrochozoa</taxon>
        <taxon>Mollusca</taxon>
        <taxon>Bivalvia</taxon>
        <taxon>Autobranchia</taxon>
        <taxon>Heteroconchia</taxon>
        <taxon>Palaeoheterodonta</taxon>
        <taxon>Unionida</taxon>
        <taxon>Unionoidea</taxon>
        <taxon>Unionidae</taxon>
        <taxon>Ambleminae</taxon>
        <taxon>Lampsilini</taxon>
        <taxon>Potamilus</taxon>
    </lineage>
</organism>
<dbReference type="InterPro" id="IPR013126">
    <property type="entry name" value="Hsp_70_fam"/>
</dbReference>